<gene>
    <name evidence="3" type="ORF">PAHAL_3G148400</name>
</gene>
<feature type="compositionally biased region" description="Low complexity" evidence="1">
    <location>
        <begin position="38"/>
        <end position="49"/>
    </location>
</feature>
<proteinExistence type="predicted"/>
<evidence type="ECO:0000256" key="1">
    <source>
        <dbReference type="SAM" id="MobiDB-lite"/>
    </source>
</evidence>
<sequence length="201" mass="23161">MAKDVCLCPWLAMTFSMARACSAGTSNGRGLERRSRSRFLPSRRSSQLPPRVPRATSQRERDWEREREGERERQVVPLFLACLFLSSFLAARSSALLSLSLHHYCSPPNIAQLPLFCFSLRPSLSSVKSKPRRRGVRAQSKKRKERKRKRKASPRLASSLDYGRRATSPHRRRPKQAERENASNQAWQRRQLMRGAITSRD</sequence>
<organism evidence="3">
    <name type="scientific">Panicum hallii</name>
    <dbReference type="NCBI Taxonomy" id="206008"/>
    <lineage>
        <taxon>Eukaryota</taxon>
        <taxon>Viridiplantae</taxon>
        <taxon>Streptophyta</taxon>
        <taxon>Embryophyta</taxon>
        <taxon>Tracheophyta</taxon>
        <taxon>Spermatophyta</taxon>
        <taxon>Magnoliopsida</taxon>
        <taxon>Liliopsida</taxon>
        <taxon>Poales</taxon>
        <taxon>Poaceae</taxon>
        <taxon>PACMAD clade</taxon>
        <taxon>Panicoideae</taxon>
        <taxon>Panicodae</taxon>
        <taxon>Paniceae</taxon>
        <taxon>Panicinae</taxon>
        <taxon>Panicum</taxon>
        <taxon>Panicum sect. Panicum</taxon>
    </lineage>
</organism>
<dbReference type="AlphaFoldDB" id="A0A2T8KI75"/>
<feature type="signal peptide" evidence="2">
    <location>
        <begin position="1"/>
        <end position="23"/>
    </location>
</feature>
<feature type="compositionally biased region" description="Basic and acidic residues" evidence="1">
    <location>
        <begin position="57"/>
        <end position="67"/>
    </location>
</feature>
<evidence type="ECO:0000313" key="3">
    <source>
        <dbReference type="EMBL" id="PVH61887.1"/>
    </source>
</evidence>
<feature type="region of interest" description="Disordered" evidence="1">
    <location>
        <begin position="128"/>
        <end position="201"/>
    </location>
</feature>
<evidence type="ECO:0000256" key="2">
    <source>
        <dbReference type="SAM" id="SignalP"/>
    </source>
</evidence>
<feature type="compositionally biased region" description="Basic residues" evidence="1">
    <location>
        <begin position="129"/>
        <end position="153"/>
    </location>
</feature>
<feature type="chain" id="PRO_5015732163" evidence="2">
    <location>
        <begin position="24"/>
        <end position="201"/>
    </location>
</feature>
<feature type="region of interest" description="Disordered" evidence="1">
    <location>
        <begin position="23"/>
        <end position="67"/>
    </location>
</feature>
<dbReference type="Proteomes" id="UP000243499">
    <property type="component" value="Chromosome 3"/>
</dbReference>
<name>A0A2T8KI75_9POAL</name>
<keyword evidence="2" id="KW-0732">Signal</keyword>
<dbReference type="Gramene" id="PVH61887">
    <property type="protein sequence ID" value="PVH61887"/>
    <property type="gene ID" value="PAHAL_3G148400"/>
</dbReference>
<dbReference type="EMBL" id="CM008048">
    <property type="protein sequence ID" value="PVH61887.1"/>
    <property type="molecule type" value="Genomic_DNA"/>
</dbReference>
<accession>A0A2T8KI75</accession>
<protein>
    <submittedName>
        <fullName evidence="3">Uncharacterized protein</fullName>
    </submittedName>
</protein>
<reference evidence="3" key="1">
    <citation type="submission" date="2018-04" db="EMBL/GenBank/DDBJ databases">
        <title>WGS assembly of Panicum hallii.</title>
        <authorList>
            <person name="Lovell J."/>
            <person name="Jenkins J."/>
            <person name="Lowry D."/>
            <person name="Mamidi S."/>
            <person name="Sreedasyam A."/>
            <person name="Weng X."/>
            <person name="Barry K."/>
            <person name="Bonette J."/>
            <person name="Campitelli B."/>
            <person name="Daum C."/>
            <person name="Gordon S."/>
            <person name="Gould B."/>
            <person name="Lipzen A."/>
            <person name="Macqueen A."/>
            <person name="Palacio-Mejia J."/>
            <person name="Plott C."/>
            <person name="Shakirov E."/>
            <person name="Shu S."/>
            <person name="Yoshinaga Y."/>
            <person name="Zane M."/>
            <person name="Rokhsar D."/>
            <person name="Grimwood J."/>
            <person name="Schmutz J."/>
            <person name="Juenger T."/>
        </authorList>
    </citation>
    <scope>NUCLEOTIDE SEQUENCE [LARGE SCALE GENOMIC DNA]</scope>
    <source>
        <strain evidence="3">FIL2</strain>
    </source>
</reference>